<proteinExistence type="predicted"/>
<keyword evidence="1" id="KW-0175">Coiled coil</keyword>
<organism evidence="3 4">
    <name type="scientific">Jeotgalibacillus soli</name>
    <dbReference type="NCBI Taxonomy" id="889306"/>
    <lineage>
        <taxon>Bacteria</taxon>
        <taxon>Bacillati</taxon>
        <taxon>Bacillota</taxon>
        <taxon>Bacilli</taxon>
        <taxon>Bacillales</taxon>
        <taxon>Caryophanaceae</taxon>
        <taxon>Jeotgalibacillus</taxon>
    </lineage>
</organism>
<protein>
    <recommendedName>
        <fullName evidence="2">Myb-like domain-containing protein</fullName>
    </recommendedName>
</protein>
<evidence type="ECO:0000259" key="2">
    <source>
        <dbReference type="PROSITE" id="PS50090"/>
    </source>
</evidence>
<evidence type="ECO:0000313" key="4">
    <source>
        <dbReference type="Proteomes" id="UP000031938"/>
    </source>
</evidence>
<keyword evidence="4" id="KW-1185">Reference proteome</keyword>
<dbReference type="OrthoDB" id="2845592at2"/>
<dbReference type="RefSeq" id="WP_052474768.1">
    <property type="nucleotide sequence ID" value="NZ_JXRP01000018.1"/>
</dbReference>
<feature type="coiled-coil region" evidence="1">
    <location>
        <begin position="95"/>
        <end position="156"/>
    </location>
</feature>
<dbReference type="PANTHER" id="PTHR41302">
    <property type="entry name" value="PRESPORE-SPECIFIC TRANSCRIPTIONAL REGULATOR RSFA-RELATED"/>
    <property type="match status" value="1"/>
</dbReference>
<evidence type="ECO:0000256" key="1">
    <source>
        <dbReference type="SAM" id="Coils"/>
    </source>
</evidence>
<accession>A0A0C2RSN9</accession>
<dbReference type="Proteomes" id="UP000031938">
    <property type="component" value="Unassembled WGS sequence"/>
</dbReference>
<dbReference type="InterPro" id="IPR014243">
    <property type="entry name" value="RsfA-like"/>
</dbReference>
<sequence>MTKHRQDGWTAQEDRWLADAVLAHIKSGSTQLKAFEEIGEKVNRTAAACGFRWNSCLRKECQQLIDEAKKERYASRKTMTPNKRPMANSPMEWSANELSAQLENWIEKITRYEKSEDWERKCKTLEFSLDKITKEKEKLEKKVQGLEEDYRALLFLIEKARKLGVAEESMESASEAPIFQMEANGNLFRLNRKNGSATSDRREAMDV</sequence>
<name>A0A0C2RSN9_9BACL</name>
<dbReference type="STRING" id="889306.KP78_23230"/>
<evidence type="ECO:0000313" key="3">
    <source>
        <dbReference type="EMBL" id="KIL44779.1"/>
    </source>
</evidence>
<gene>
    <name evidence="3" type="ORF">KP78_23230</name>
</gene>
<dbReference type="PROSITE" id="PS50090">
    <property type="entry name" value="MYB_LIKE"/>
    <property type="match status" value="1"/>
</dbReference>
<dbReference type="PANTHER" id="PTHR41302:SF2">
    <property type="entry name" value="PRESPORE SPECIFIC TRANSCRIPTIONAL ACTIVATOR RSFA"/>
    <property type="match status" value="1"/>
</dbReference>
<dbReference type="InterPro" id="IPR001005">
    <property type="entry name" value="SANT/Myb"/>
</dbReference>
<comment type="caution">
    <text evidence="3">The sequence shown here is derived from an EMBL/GenBank/DDBJ whole genome shotgun (WGS) entry which is preliminary data.</text>
</comment>
<feature type="domain" description="Myb-like" evidence="2">
    <location>
        <begin position="1"/>
        <end position="57"/>
    </location>
</feature>
<dbReference type="AlphaFoldDB" id="A0A0C2RSN9"/>
<dbReference type="Gene3D" id="1.10.10.60">
    <property type="entry name" value="Homeodomain-like"/>
    <property type="match status" value="1"/>
</dbReference>
<dbReference type="NCBIfam" id="TIGR02894">
    <property type="entry name" value="DNA_bind_RsfA"/>
    <property type="match status" value="1"/>
</dbReference>
<dbReference type="Pfam" id="PF13921">
    <property type="entry name" value="Myb_DNA-bind_6"/>
    <property type="match status" value="1"/>
</dbReference>
<reference evidence="3 4" key="1">
    <citation type="submission" date="2015-01" db="EMBL/GenBank/DDBJ databases">
        <title>Genome sequencing of Jeotgalibacillus soli.</title>
        <authorList>
            <person name="Goh K.M."/>
            <person name="Chan K.-G."/>
            <person name="Yaakop A.S."/>
            <person name="Ee R."/>
            <person name="Gan H.M."/>
            <person name="Chan C.S."/>
        </authorList>
    </citation>
    <scope>NUCLEOTIDE SEQUENCE [LARGE SCALE GENOMIC DNA]</scope>
    <source>
        <strain evidence="3 4">P9</strain>
    </source>
</reference>
<dbReference type="EMBL" id="JXRP01000018">
    <property type="protein sequence ID" value="KIL44779.1"/>
    <property type="molecule type" value="Genomic_DNA"/>
</dbReference>
<dbReference type="SMART" id="SM00717">
    <property type="entry name" value="SANT"/>
    <property type="match status" value="1"/>
</dbReference>
<dbReference type="PATRIC" id="fig|889306.3.peg.2337"/>